<evidence type="ECO:0000313" key="3">
    <source>
        <dbReference type="Proteomes" id="UP000327085"/>
    </source>
</evidence>
<dbReference type="Gramene" id="VVA26216">
    <property type="protein sequence ID" value="VVA26216"/>
    <property type="gene ID" value="Prudul26B001237"/>
</dbReference>
<keyword evidence="1" id="KW-1133">Transmembrane helix</keyword>
<reference evidence="3" key="1">
    <citation type="journal article" date="2020" name="Plant J.">
        <title>Transposons played a major role in the diversification between the closely related almond and peach genomes: results from the almond genome sequence.</title>
        <authorList>
            <person name="Alioto T."/>
            <person name="Alexiou K.G."/>
            <person name="Bardil A."/>
            <person name="Barteri F."/>
            <person name="Castanera R."/>
            <person name="Cruz F."/>
            <person name="Dhingra A."/>
            <person name="Duval H."/>
            <person name="Fernandez I Marti A."/>
            <person name="Frias L."/>
            <person name="Galan B."/>
            <person name="Garcia J.L."/>
            <person name="Howad W."/>
            <person name="Gomez-Garrido J."/>
            <person name="Gut M."/>
            <person name="Julca I."/>
            <person name="Morata J."/>
            <person name="Puigdomenech P."/>
            <person name="Ribeca P."/>
            <person name="Rubio Cabetas M.J."/>
            <person name="Vlasova A."/>
            <person name="Wirthensohn M."/>
            <person name="Garcia-Mas J."/>
            <person name="Gabaldon T."/>
            <person name="Casacuberta J.M."/>
            <person name="Arus P."/>
        </authorList>
    </citation>
    <scope>NUCLEOTIDE SEQUENCE [LARGE SCALE GENOMIC DNA]</scope>
    <source>
        <strain evidence="3">cv. Texas</strain>
    </source>
</reference>
<evidence type="ECO:0000256" key="1">
    <source>
        <dbReference type="SAM" id="Phobius"/>
    </source>
</evidence>
<gene>
    <name evidence="2" type="ORF">ALMOND_2B001237</name>
</gene>
<keyword evidence="1" id="KW-0812">Transmembrane</keyword>
<keyword evidence="1" id="KW-0472">Membrane</keyword>
<dbReference type="AlphaFoldDB" id="A0A5E4FE72"/>
<protein>
    <submittedName>
        <fullName evidence="2">PREDICTED: PRUPE_5G052100</fullName>
    </submittedName>
</protein>
<accession>A0A5E4FE72</accession>
<dbReference type="Proteomes" id="UP000327085">
    <property type="component" value="Chromosome 5"/>
</dbReference>
<dbReference type="InParanoid" id="A0A5E4FE72"/>
<name>A0A5E4FE72_PRUDU</name>
<dbReference type="EMBL" id="CABIKO010000104">
    <property type="protein sequence ID" value="VVA26216.1"/>
    <property type="molecule type" value="Genomic_DNA"/>
</dbReference>
<sequence length="150" mass="17538">MWSPINQKARHFLELVRNVPWLGGKGKFLMSILIALVELSNPSLQLLFIIPILRMMTRIRLLRRLRVLLTRRWRRCAWHQAEGLQILAFAVKWFLGLLQNCQVALIKFDVVAQLGGIASHDFKDEDSFKVVQRRARESTKVVIFKFDVVE</sequence>
<feature type="transmembrane region" description="Helical" evidence="1">
    <location>
        <begin position="28"/>
        <end position="53"/>
    </location>
</feature>
<proteinExistence type="predicted"/>
<organism evidence="2 3">
    <name type="scientific">Prunus dulcis</name>
    <name type="common">Almond</name>
    <name type="synonym">Amygdalus dulcis</name>
    <dbReference type="NCBI Taxonomy" id="3755"/>
    <lineage>
        <taxon>Eukaryota</taxon>
        <taxon>Viridiplantae</taxon>
        <taxon>Streptophyta</taxon>
        <taxon>Embryophyta</taxon>
        <taxon>Tracheophyta</taxon>
        <taxon>Spermatophyta</taxon>
        <taxon>Magnoliopsida</taxon>
        <taxon>eudicotyledons</taxon>
        <taxon>Gunneridae</taxon>
        <taxon>Pentapetalae</taxon>
        <taxon>rosids</taxon>
        <taxon>fabids</taxon>
        <taxon>Rosales</taxon>
        <taxon>Rosaceae</taxon>
        <taxon>Amygdaloideae</taxon>
        <taxon>Amygdaleae</taxon>
        <taxon>Prunus</taxon>
    </lineage>
</organism>
<evidence type="ECO:0000313" key="2">
    <source>
        <dbReference type="EMBL" id="VVA26216.1"/>
    </source>
</evidence>